<comment type="caution">
    <text evidence="1">The sequence shown here is derived from an EMBL/GenBank/DDBJ whole genome shotgun (WGS) entry which is preliminary data.</text>
</comment>
<dbReference type="PANTHER" id="PTHR46060">
    <property type="entry name" value="MARINER MOS1 TRANSPOSASE-LIKE PROTEIN"/>
    <property type="match status" value="1"/>
</dbReference>
<dbReference type="Gene3D" id="3.30.420.10">
    <property type="entry name" value="Ribonuclease H-like superfamily/Ribonuclease H"/>
    <property type="match status" value="1"/>
</dbReference>
<dbReference type="InterPro" id="IPR036397">
    <property type="entry name" value="RNaseH_sf"/>
</dbReference>
<dbReference type="GO" id="GO:0003676">
    <property type="term" value="F:nucleic acid binding"/>
    <property type="evidence" value="ECO:0007669"/>
    <property type="project" value="InterPro"/>
</dbReference>
<keyword evidence="2" id="KW-1185">Reference proteome</keyword>
<dbReference type="OrthoDB" id="10643850at2759"/>
<dbReference type="Proteomes" id="UP000886998">
    <property type="component" value="Unassembled WGS sequence"/>
</dbReference>
<dbReference type="EMBL" id="BMAV01008345">
    <property type="protein sequence ID" value="GFY51869.1"/>
    <property type="molecule type" value="Genomic_DNA"/>
</dbReference>
<evidence type="ECO:0000313" key="1">
    <source>
        <dbReference type="EMBL" id="GFY51869.1"/>
    </source>
</evidence>
<dbReference type="InterPro" id="IPR052709">
    <property type="entry name" value="Transposase-MT_Hybrid"/>
</dbReference>
<accession>A0A8X6XG72</accession>
<reference evidence="1" key="1">
    <citation type="submission" date="2020-08" db="EMBL/GenBank/DDBJ databases">
        <title>Multicomponent nature underlies the extraordinary mechanical properties of spider dragline silk.</title>
        <authorList>
            <person name="Kono N."/>
            <person name="Nakamura H."/>
            <person name="Mori M."/>
            <person name="Yoshida Y."/>
            <person name="Ohtoshi R."/>
            <person name="Malay A.D."/>
            <person name="Moran D.A.P."/>
            <person name="Tomita M."/>
            <person name="Numata K."/>
            <person name="Arakawa K."/>
        </authorList>
    </citation>
    <scope>NUCLEOTIDE SEQUENCE</scope>
</reference>
<sequence>MGVVWQKQAQSTVVALKRFCETDPIYKKFSSLYGGPVKPWSILKSSREARPLMWTCTIVLLNECLTQPRVKQSPLINTSGPTLLYDGVRHCVSTGSQEKIQKLKYEFLTHRPYSPELTPTHYQVLRKLDRCVRNKQFPNWYGLIKRGRDTFDQCNTNFCHRRIIPFKTRWGSLFMPIMATLLKKINFSLCDS</sequence>
<gene>
    <name evidence="1" type="ORF">TNIN_147041</name>
</gene>
<evidence type="ECO:0008006" key="3">
    <source>
        <dbReference type="Google" id="ProtNLM"/>
    </source>
</evidence>
<dbReference type="AlphaFoldDB" id="A0A8X6XG72"/>
<dbReference type="PANTHER" id="PTHR46060:SF3">
    <property type="entry name" value="PROTEIN GVQW3"/>
    <property type="match status" value="1"/>
</dbReference>
<name>A0A8X6XG72_9ARAC</name>
<proteinExistence type="predicted"/>
<organism evidence="1 2">
    <name type="scientific">Trichonephila inaurata madagascariensis</name>
    <dbReference type="NCBI Taxonomy" id="2747483"/>
    <lineage>
        <taxon>Eukaryota</taxon>
        <taxon>Metazoa</taxon>
        <taxon>Ecdysozoa</taxon>
        <taxon>Arthropoda</taxon>
        <taxon>Chelicerata</taxon>
        <taxon>Arachnida</taxon>
        <taxon>Araneae</taxon>
        <taxon>Araneomorphae</taxon>
        <taxon>Entelegynae</taxon>
        <taxon>Araneoidea</taxon>
        <taxon>Nephilidae</taxon>
        <taxon>Trichonephila</taxon>
        <taxon>Trichonephila inaurata</taxon>
    </lineage>
</organism>
<protein>
    <recommendedName>
        <fullName evidence="3">Transposase</fullName>
    </recommendedName>
</protein>
<evidence type="ECO:0000313" key="2">
    <source>
        <dbReference type="Proteomes" id="UP000886998"/>
    </source>
</evidence>